<evidence type="ECO:0000256" key="5">
    <source>
        <dbReference type="ARBA" id="ARBA00023136"/>
    </source>
</evidence>
<evidence type="ECO:0000256" key="7">
    <source>
        <dbReference type="SAM" id="Phobius"/>
    </source>
</evidence>
<keyword evidence="3 7" id="KW-0812">Transmembrane</keyword>
<evidence type="ECO:0000256" key="3">
    <source>
        <dbReference type="ARBA" id="ARBA00022692"/>
    </source>
</evidence>
<name>A0ABU2U7U2_9ACTN</name>
<feature type="transmembrane region" description="Helical" evidence="7">
    <location>
        <begin position="443"/>
        <end position="462"/>
    </location>
</feature>
<feature type="domain" description="MacB-like periplasmic core" evidence="9">
    <location>
        <begin position="27"/>
        <end position="175"/>
    </location>
</feature>
<protein>
    <submittedName>
        <fullName evidence="10">FtsX-like permease family protein</fullName>
    </submittedName>
</protein>
<sequence>MGRLRLILRLATRDLRRRRAETVLLLLAFTAATTTLTLGLALQGVTSRPYERTRAATNGPDGVVRLNATHPSHMLTHDDLGMLTAVAKRPGVVARSGPYPSTWGVVRAHGHATGAQVEGRDPQHAMVDQPKLTAGRWVGRDESVVMEAGLADALGVRVGDQVTVSGRSFTVSGVAVTAAIAPYPAACLATCEPEADKPERDNSGLIWATRADTRALATTTNPLYYVMNLKLAHPDSADTFADKIASEQSFRAPAVASVDTWLNVRHRDARTTDTVRMDLLVAGWLLGMLAIASVAVLVGGRMADQTRRVGLLKAVGGTPALVAAVLLAEYLVIAVAAATAGIGTGTLVAPILTSTGGALLGSSGLPPVTAPEAAIVVAVALLVAISATFVPAVRAARTSTVRALADTARAPKRRPRLVALSARLPVPLLLGLRLAARRPRRSTLGAASIAITVSGVVAVLTAHQRVNSEHFAGPDALVNPLADRLNETMLLVTVMIGVLASINAIFIVWATVLDARHSSAVVRALGASPRQVASGLVAAQAIPVLFGAVLGLPGGILLYTGVRHGGTVTLPSPLWLATVLLGTVVIIPALTILPARTGAHRSLANSLQTETT</sequence>
<dbReference type="InterPro" id="IPR050250">
    <property type="entry name" value="Macrolide_Exporter_MacB"/>
</dbReference>
<feature type="transmembrane region" description="Helical" evidence="7">
    <location>
        <begin position="279"/>
        <end position="299"/>
    </location>
</feature>
<evidence type="ECO:0000256" key="1">
    <source>
        <dbReference type="ARBA" id="ARBA00004651"/>
    </source>
</evidence>
<feature type="transmembrane region" description="Helical" evidence="7">
    <location>
        <begin position="489"/>
        <end position="512"/>
    </location>
</feature>
<dbReference type="PANTHER" id="PTHR30572">
    <property type="entry name" value="MEMBRANE COMPONENT OF TRANSPORTER-RELATED"/>
    <property type="match status" value="1"/>
</dbReference>
<organism evidence="10 11">
    <name type="scientific">Streptomyces gibsoniae</name>
    <dbReference type="NCBI Taxonomy" id="3075529"/>
    <lineage>
        <taxon>Bacteria</taxon>
        <taxon>Bacillati</taxon>
        <taxon>Actinomycetota</taxon>
        <taxon>Actinomycetes</taxon>
        <taxon>Kitasatosporales</taxon>
        <taxon>Streptomycetaceae</taxon>
        <taxon>Streptomyces</taxon>
    </lineage>
</organism>
<dbReference type="Pfam" id="PF12704">
    <property type="entry name" value="MacB_PCD"/>
    <property type="match status" value="1"/>
</dbReference>
<proteinExistence type="inferred from homology"/>
<keyword evidence="2" id="KW-1003">Cell membrane</keyword>
<feature type="transmembrane region" description="Helical" evidence="7">
    <location>
        <begin position="320"/>
        <end position="353"/>
    </location>
</feature>
<evidence type="ECO:0000259" key="9">
    <source>
        <dbReference type="Pfam" id="PF12704"/>
    </source>
</evidence>
<dbReference type="Proteomes" id="UP001183809">
    <property type="component" value="Unassembled WGS sequence"/>
</dbReference>
<dbReference type="RefSeq" id="WP_311700675.1">
    <property type="nucleotide sequence ID" value="NZ_JAVREY010000099.1"/>
</dbReference>
<comment type="caution">
    <text evidence="10">The sequence shown here is derived from an EMBL/GenBank/DDBJ whole genome shotgun (WGS) entry which is preliminary data.</text>
</comment>
<comment type="similarity">
    <text evidence="6">Belongs to the ABC-4 integral membrane protein family.</text>
</comment>
<dbReference type="PANTHER" id="PTHR30572:SF4">
    <property type="entry name" value="ABC TRANSPORTER PERMEASE YTRF"/>
    <property type="match status" value="1"/>
</dbReference>
<keyword evidence="4 7" id="KW-1133">Transmembrane helix</keyword>
<feature type="transmembrane region" description="Helical" evidence="7">
    <location>
        <begin position="533"/>
        <end position="562"/>
    </location>
</feature>
<feature type="transmembrane region" description="Helical" evidence="7">
    <location>
        <begin position="373"/>
        <end position="393"/>
    </location>
</feature>
<keyword evidence="5 7" id="KW-0472">Membrane</keyword>
<evidence type="ECO:0000256" key="4">
    <source>
        <dbReference type="ARBA" id="ARBA00022989"/>
    </source>
</evidence>
<keyword evidence="11" id="KW-1185">Reference proteome</keyword>
<evidence type="ECO:0000313" key="11">
    <source>
        <dbReference type="Proteomes" id="UP001183809"/>
    </source>
</evidence>
<feature type="domain" description="ABC3 transporter permease C-terminal" evidence="8">
    <location>
        <begin position="282"/>
        <end position="398"/>
    </location>
</feature>
<feature type="transmembrane region" description="Helical" evidence="7">
    <location>
        <begin position="574"/>
        <end position="593"/>
    </location>
</feature>
<accession>A0ABU2U7U2</accession>
<gene>
    <name evidence="10" type="ORF">RM764_40825</name>
</gene>
<evidence type="ECO:0000256" key="2">
    <source>
        <dbReference type="ARBA" id="ARBA00022475"/>
    </source>
</evidence>
<evidence type="ECO:0000313" key="10">
    <source>
        <dbReference type="EMBL" id="MDT0469239.1"/>
    </source>
</evidence>
<evidence type="ECO:0000256" key="6">
    <source>
        <dbReference type="ARBA" id="ARBA00038076"/>
    </source>
</evidence>
<dbReference type="EMBL" id="JAVREY010000099">
    <property type="protein sequence ID" value="MDT0469239.1"/>
    <property type="molecule type" value="Genomic_DNA"/>
</dbReference>
<reference evidence="11" key="1">
    <citation type="submission" date="2023-07" db="EMBL/GenBank/DDBJ databases">
        <title>30 novel species of actinomycetes from the DSMZ collection.</title>
        <authorList>
            <person name="Nouioui I."/>
        </authorList>
    </citation>
    <scope>NUCLEOTIDE SEQUENCE [LARGE SCALE GENOMIC DNA]</scope>
    <source>
        <strain evidence="11">DSM 41699</strain>
    </source>
</reference>
<comment type="subcellular location">
    <subcellularLocation>
        <location evidence="1">Cell membrane</location>
        <topology evidence="1">Multi-pass membrane protein</topology>
    </subcellularLocation>
</comment>
<dbReference type="InterPro" id="IPR003838">
    <property type="entry name" value="ABC3_permease_C"/>
</dbReference>
<dbReference type="Pfam" id="PF02687">
    <property type="entry name" value="FtsX"/>
    <property type="match status" value="1"/>
</dbReference>
<dbReference type="InterPro" id="IPR025857">
    <property type="entry name" value="MacB_PCD"/>
</dbReference>
<evidence type="ECO:0000259" key="8">
    <source>
        <dbReference type="Pfam" id="PF02687"/>
    </source>
</evidence>